<feature type="region of interest" description="Disordered" evidence="3">
    <location>
        <begin position="279"/>
        <end position="325"/>
    </location>
</feature>
<dbReference type="CDD" id="cd06533">
    <property type="entry name" value="Glyco_transf_WecG_TagA"/>
    <property type="match status" value="1"/>
</dbReference>
<accession>A0A542YLK2</accession>
<keyword evidence="1" id="KW-0328">Glycosyltransferase</keyword>
<dbReference type="RefSeq" id="WP_425563871.1">
    <property type="nucleotide sequence ID" value="NZ_BAAAIK010000008.1"/>
</dbReference>
<feature type="region of interest" description="Disordered" evidence="3">
    <location>
        <begin position="1"/>
        <end position="24"/>
    </location>
</feature>
<dbReference type="GO" id="GO:0016758">
    <property type="term" value="F:hexosyltransferase activity"/>
    <property type="evidence" value="ECO:0007669"/>
    <property type="project" value="TreeGrafter"/>
</dbReference>
<keyword evidence="5" id="KW-1185">Reference proteome</keyword>
<dbReference type="Pfam" id="PF03808">
    <property type="entry name" value="Glyco_tran_WecG"/>
    <property type="match status" value="1"/>
</dbReference>
<dbReference type="NCBIfam" id="TIGR00696">
    <property type="entry name" value="wecG_tagA_cpsF"/>
    <property type="match status" value="1"/>
</dbReference>
<evidence type="ECO:0000313" key="5">
    <source>
        <dbReference type="Proteomes" id="UP000319516"/>
    </source>
</evidence>
<evidence type="ECO:0000313" key="4">
    <source>
        <dbReference type="EMBL" id="TQL48976.1"/>
    </source>
</evidence>
<dbReference type="PANTHER" id="PTHR34136:SF1">
    <property type="entry name" value="UDP-N-ACETYL-D-MANNOSAMINURONIC ACID TRANSFERASE"/>
    <property type="match status" value="1"/>
</dbReference>
<comment type="caution">
    <text evidence="4">The sequence shown here is derived from an EMBL/GenBank/DDBJ whole genome shotgun (WGS) entry which is preliminary data.</text>
</comment>
<dbReference type="PANTHER" id="PTHR34136">
    <property type="match status" value="1"/>
</dbReference>
<evidence type="ECO:0000256" key="2">
    <source>
        <dbReference type="ARBA" id="ARBA00022679"/>
    </source>
</evidence>
<dbReference type="AlphaFoldDB" id="A0A542YLK2"/>
<gene>
    <name evidence="4" type="ORF">FB467_0039</name>
</gene>
<dbReference type="EMBL" id="VFOP01000001">
    <property type="protein sequence ID" value="TQL48976.1"/>
    <property type="molecule type" value="Genomic_DNA"/>
</dbReference>
<organism evidence="4 5">
    <name type="scientific">Ornithinicoccus hortensis</name>
    <dbReference type="NCBI Taxonomy" id="82346"/>
    <lineage>
        <taxon>Bacteria</taxon>
        <taxon>Bacillati</taxon>
        <taxon>Actinomycetota</taxon>
        <taxon>Actinomycetes</taxon>
        <taxon>Micrococcales</taxon>
        <taxon>Intrasporangiaceae</taxon>
        <taxon>Ornithinicoccus</taxon>
    </lineage>
</organism>
<feature type="compositionally biased region" description="Basic and acidic residues" evidence="3">
    <location>
        <begin position="9"/>
        <end position="24"/>
    </location>
</feature>
<proteinExistence type="predicted"/>
<dbReference type="Proteomes" id="UP000319516">
    <property type="component" value="Unassembled WGS sequence"/>
</dbReference>
<sequence>MPSSSTAPESEHSPRTLDPKRAPEMDRRKRLFGLDIQSLTLSEASDLLSEVAASPGPKARVVVTPNVDHLVRLNTSAFNSEYAQAEFIFADGMPVVWASHLLGTPLPERVTGADLFVIMCERAAQNGWRVVLIGGQPGSEADLQSRFAHRFPGLRLEIYCPSMDFGPLGTEGSTAAELVRRVKPNLVFVCLGMPKQEVWALHYKAELPTGLILCVGAAMEFALGITKRAPRWIQRSGFEWAWRLGGDPRRLWRRYLVQDSKFLLILLREYRLSHASTSGDASDFVLSYPRQPSTGQRSDHGGTQPRADTASMDNTSSPRSPGDRT</sequence>
<reference evidence="4 5" key="1">
    <citation type="submission" date="2019-06" db="EMBL/GenBank/DDBJ databases">
        <title>Sequencing the genomes of 1000 actinobacteria strains.</title>
        <authorList>
            <person name="Klenk H.-P."/>
        </authorList>
    </citation>
    <scope>NUCLEOTIDE SEQUENCE [LARGE SCALE GENOMIC DNA]</scope>
    <source>
        <strain evidence="4 5">DSM 12335</strain>
    </source>
</reference>
<protein>
    <submittedName>
        <fullName evidence="4">N-acetylglucosaminyldiphosphoundecaprenol N-acetyl-beta-D-mannosaminyltransferase</fullName>
    </submittedName>
</protein>
<evidence type="ECO:0000256" key="1">
    <source>
        <dbReference type="ARBA" id="ARBA00022676"/>
    </source>
</evidence>
<evidence type="ECO:0000256" key="3">
    <source>
        <dbReference type="SAM" id="MobiDB-lite"/>
    </source>
</evidence>
<keyword evidence="2 4" id="KW-0808">Transferase</keyword>
<dbReference type="InterPro" id="IPR004629">
    <property type="entry name" value="WecG_TagA_CpsF"/>
</dbReference>
<name>A0A542YLK2_9MICO</name>